<reference evidence="1 2" key="1">
    <citation type="submission" date="2014-04" db="EMBL/GenBank/DDBJ databases">
        <authorList>
            <consortium name="DOE Joint Genome Institute"/>
            <person name="Kuo A."/>
            <person name="Kohler A."/>
            <person name="Jargeat P."/>
            <person name="Nagy L.G."/>
            <person name="Floudas D."/>
            <person name="Copeland A."/>
            <person name="Barry K.W."/>
            <person name="Cichocki N."/>
            <person name="Veneault-Fourrey C."/>
            <person name="LaButti K."/>
            <person name="Lindquist E.A."/>
            <person name="Lipzen A."/>
            <person name="Lundell T."/>
            <person name="Morin E."/>
            <person name="Murat C."/>
            <person name="Sun H."/>
            <person name="Tunlid A."/>
            <person name="Henrissat B."/>
            <person name="Grigoriev I.V."/>
            <person name="Hibbett D.S."/>
            <person name="Martin F."/>
            <person name="Nordberg H.P."/>
            <person name="Cantor M.N."/>
            <person name="Hua S.X."/>
        </authorList>
    </citation>
    <scope>NUCLEOTIDE SEQUENCE [LARGE SCALE GENOMIC DNA]</scope>
    <source>
        <strain evidence="1 2">Ve08.2h10</strain>
    </source>
</reference>
<reference evidence="2" key="2">
    <citation type="submission" date="2015-01" db="EMBL/GenBank/DDBJ databases">
        <title>Evolutionary Origins and Diversification of the Mycorrhizal Mutualists.</title>
        <authorList>
            <consortium name="DOE Joint Genome Institute"/>
            <consortium name="Mycorrhizal Genomics Consortium"/>
            <person name="Kohler A."/>
            <person name="Kuo A."/>
            <person name="Nagy L.G."/>
            <person name="Floudas D."/>
            <person name="Copeland A."/>
            <person name="Barry K.W."/>
            <person name="Cichocki N."/>
            <person name="Veneault-Fourrey C."/>
            <person name="LaButti K."/>
            <person name="Lindquist E.A."/>
            <person name="Lipzen A."/>
            <person name="Lundell T."/>
            <person name="Morin E."/>
            <person name="Murat C."/>
            <person name="Riley R."/>
            <person name="Ohm R."/>
            <person name="Sun H."/>
            <person name="Tunlid A."/>
            <person name="Henrissat B."/>
            <person name="Grigoriev I.V."/>
            <person name="Hibbett D.S."/>
            <person name="Martin F."/>
        </authorList>
    </citation>
    <scope>NUCLEOTIDE SEQUENCE [LARGE SCALE GENOMIC DNA]</scope>
    <source>
        <strain evidence="2">Ve08.2h10</strain>
    </source>
</reference>
<evidence type="ECO:0000313" key="1">
    <source>
        <dbReference type="EMBL" id="KIK92008.1"/>
    </source>
</evidence>
<dbReference type="Proteomes" id="UP000054538">
    <property type="component" value="Unassembled WGS sequence"/>
</dbReference>
<dbReference type="EMBL" id="KN825325">
    <property type="protein sequence ID" value="KIK92008.1"/>
    <property type="molecule type" value="Genomic_DNA"/>
</dbReference>
<dbReference type="InParanoid" id="A0A0D0DL88"/>
<sequence>MDMPTPRHSSGKVTFSLVSAQEPGPLLPFPESVTIRGQGTITGGYQKAKFPPEAVVPGADCMRSFFYARVLLRTKFCLVSALVPFRQGLSPLLSAGQLFRQRHREAKLAPKEVVRRAGHVRPFFRARVLLLKKHCLVCAHVP</sequence>
<dbReference type="HOGENOM" id="CLU_1816419_0_0_1"/>
<proteinExistence type="predicted"/>
<keyword evidence="2" id="KW-1185">Reference proteome</keyword>
<dbReference type="AlphaFoldDB" id="A0A0D0DL88"/>
<name>A0A0D0DL88_9AGAM</name>
<evidence type="ECO:0000313" key="2">
    <source>
        <dbReference type="Proteomes" id="UP000054538"/>
    </source>
</evidence>
<protein>
    <submittedName>
        <fullName evidence="1">Uncharacterized protein</fullName>
    </submittedName>
</protein>
<organism evidence="1 2">
    <name type="scientific">Paxillus rubicundulus Ve08.2h10</name>
    <dbReference type="NCBI Taxonomy" id="930991"/>
    <lineage>
        <taxon>Eukaryota</taxon>
        <taxon>Fungi</taxon>
        <taxon>Dikarya</taxon>
        <taxon>Basidiomycota</taxon>
        <taxon>Agaricomycotina</taxon>
        <taxon>Agaricomycetes</taxon>
        <taxon>Agaricomycetidae</taxon>
        <taxon>Boletales</taxon>
        <taxon>Paxilineae</taxon>
        <taxon>Paxillaceae</taxon>
        <taxon>Paxillus</taxon>
    </lineage>
</organism>
<accession>A0A0D0DL88</accession>
<gene>
    <name evidence="1" type="ORF">PAXRUDRAFT_830365</name>
</gene>